<evidence type="ECO:0000313" key="2">
    <source>
        <dbReference type="EMBL" id="KIP04599.1"/>
    </source>
</evidence>
<dbReference type="Proteomes" id="UP000053257">
    <property type="component" value="Unassembled WGS sequence"/>
</dbReference>
<evidence type="ECO:0000313" key="3">
    <source>
        <dbReference type="Proteomes" id="UP000053257"/>
    </source>
</evidence>
<name>A0A0C3NI88_PHLG1</name>
<accession>A0A0C3NI88</accession>
<dbReference type="HOGENOM" id="CLU_033082_7_1_1"/>
<dbReference type="SUPFAM" id="SSF54695">
    <property type="entry name" value="POZ domain"/>
    <property type="match status" value="1"/>
</dbReference>
<feature type="domain" description="BTB" evidence="1">
    <location>
        <begin position="51"/>
        <end position="103"/>
    </location>
</feature>
<dbReference type="InterPro" id="IPR011333">
    <property type="entry name" value="SKP1/BTB/POZ_sf"/>
</dbReference>
<dbReference type="Pfam" id="PF00651">
    <property type="entry name" value="BTB"/>
    <property type="match status" value="1"/>
</dbReference>
<gene>
    <name evidence="2" type="ORF">PHLGIDRAFT_189973</name>
</gene>
<keyword evidence="3" id="KW-1185">Reference proteome</keyword>
<dbReference type="InterPro" id="IPR000210">
    <property type="entry name" value="BTB/POZ_dom"/>
</dbReference>
<evidence type="ECO:0000259" key="1">
    <source>
        <dbReference type="PROSITE" id="PS50097"/>
    </source>
</evidence>
<dbReference type="CDD" id="cd18186">
    <property type="entry name" value="BTB_POZ_ZBTB_KLHL-like"/>
    <property type="match status" value="1"/>
</dbReference>
<dbReference type="EMBL" id="KN840569">
    <property type="protein sequence ID" value="KIP04599.1"/>
    <property type="molecule type" value="Genomic_DNA"/>
</dbReference>
<dbReference type="OrthoDB" id="2803406at2759"/>
<dbReference type="Gene3D" id="3.30.710.10">
    <property type="entry name" value="Potassium Channel Kv1.1, Chain A"/>
    <property type="match status" value="1"/>
</dbReference>
<organism evidence="2 3">
    <name type="scientific">Phlebiopsis gigantea (strain 11061_1 CR5-6)</name>
    <name type="common">White-rot fungus</name>
    <name type="synonym">Peniophora gigantea</name>
    <dbReference type="NCBI Taxonomy" id="745531"/>
    <lineage>
        <taxon>Eukaryota</taxon>
        <taxon>Fungi</taxon>
        <taxon>Dikarya</taxon>
        <taxon>Basidiomycota</taxon>
        <taxon>Agaricomycotina</taxon>
        <taxon>Agaricomycetes</taxon>
        <taxon>Polyporales</taxon>
        <taxon>Phanerochaetaceae</taxon>
        <taxon>Phlebiopsis</taxon>
    </lineage>
</organism>
<proteinExistence type="predicted"/>
<protein>
    <recommendedName>
        <fullName evidence="1">BTB domain-containing protein</fullName>
    </recommendedName>
</protein>
<reference evidence="2 3" key="1">
    <citation type="journal article" date="2014" name="PLoS Genet.">
        <title>Analysis of the Phlebiopsis gigantea genome, transcriptome and secretome provides insight into its pioneer colonization strategies of wood.</title>
        <authorList>
            <person name="Hori C."/>
            <person name="Ishida T."/>
            <person name="Igarashi K."/>
            <person name="Samejima M."/>
            <person name="Suzuki H."/>
            <person name="Master E."/>
            <person name="Ferreira P."/>
            <person name="Ruiz-Duenas F.J."/>
            <person name="Held B."/>
            <person name="Canessa P."/>
            <person name="Larrondo L.F."/>
            <person name="Schmoll M."/>
            <person name="Druzhinina I.S."/>
            <person name="Kubicek C.P."/>
            <person name="Gaskell J.A."/>
            <person name="Kersten P."/>
            <person name="St John F."/>
            <person name="Glasner J."/>
            <person name="Sabat G."/>
            <person name="Splinter BonDurant S."/>
            <person name="Syed K."/>
            <person name="Yadav J."/>
            <person name="Mgbeahuruike A.C."/>
            <person name="Kovalchuk A."/>
            <person name="Asiegbu F.O."/>
            <person name="Lackner G."/>
            <person name="Hoffmeister D."/>
            <person name="Rencoret J."/>
            <person name="Gutierrez A."/>
            <person name="Sun H."/>
            <person name="Lindquist E."/>
            <person name="Barry K."/>
            <person name="Riley R."/>
            <person name="Grigoriev I.V."/>
            <person name="Henrissat B."/>
            <person name="Kues U."/>
            <person name="Berka R.M."/>
            <person name="Martinez A.T."/>
            <person name="Covert S.F."/>
            <person name="Blanchette R.A."/>
            <person name="Cullen D."/>
        </authorList>
    </citation>
    <scope>NUCLEOTIDE SEQUENCE [LARGE SCALE GENOMIC DNA]</scope>
    <source>
        <strain evidence="2 3">11061_1 CR5-6</strain>
    </source>
</reference>
<sequence length="409" mass="46762">MTDQNNTNDNELRFYCDEHIWFDDGNIVLLAGPSAPVPGREPVEGGDIYGFRCHKSVLGKHSPVFKDMFATSSNKGDIMIEGVPAVALADDWEDIRDLLRTFYAAFDIPTQLRDPKNLVRVAGILRLSKKYMIDEFWDKAVKVVQRDYPSTAEEWLVAEAASREIEKRALQSFQLKGDMHQSFYVSEHWPDPVATIKLASELDILPILPAAFYDLNRIYFAQRGGELYDYGYQERHVNTHDLDIVDLRRLTEGREELRIYIRSSVLHAVKDDWITITPASRREMSRLCKCVVPAEERLHKKPRFVPDLRVNWPCLPHIRIWLREAHVSLSTDRPLDPVAIVVDPIKYLTDAQAALSLDATDTQYPAANEMCAVCRMWLKSQLREKIDKIWTALPLFFSLAAEVSSAGAS</sequence>
<dbReference type="PROSITE" id="PS50097">
    <property type="entry name" value="BTB"/>
    <property type="match status" value="1"/>
</dbReference>
<dbReference type="AlphaFoldDB" id="A0A0C3NI88"/>